<evidence type="ECO:0000256" key="6">
    <source>
        <dbReference type="SAM" id="SignalP"/>
    </source>
</evidence>
<organism evidence="7 8">
    <name type="scientific">Candidula unifasciata</name>
    <dbReference type="NCBI Taxonomy" id="100452"/>
    <lineage>
        <taxon>Eukaryota</taxon>
        <taxon>Metazoa</taxon>
        <taxon>Spiralia</taxon>
        <taxon>Lophotrochozoa</taxon>
        <taxon>Mollusca</taxon>
        <taxon>Gastropoda</taxon>
        <taxon>Heterobranchia</taxon>
        <taxon>Euthyneura</taxon>
        <taxon>Panpulmonata</taxon>
        <taxon>Eupulmonata</taxon>
        <taxon>Stylommatophora</taxon>
        <taxon>Helicina</taxon>
        <taxon>Helicoidea</taxon>
        <taxon>Geomitridae</taxon>
        <taxon>Candidula</taxon>
    </lineage>
</organism>
<keyword evidence="2 5" id="KW-0812">Transmembrane</keyword>
<proteinExistence type="predicted"/>
<evidence type="ECO:0008006" key="9">
    <source>
        <dbReference type="Google" id="ProtNLM"/>
    </source>
</evidence>
<reference evidence="7" key="1">
    <citation type="submission" date="2021-04" db="EMBL/GenBank/DDBJ databases">
        <authorList>
            <consortium name="Molecular Ecology Group"/>
        </authorList>
    </citation>
    <scope>NUCLEOTIDE SEQUENCE</scope>
</reference>
<feature type="transmembrane region" description="Helical" evidence="5">
    <location>
        <begin position="47"/>
        <end position="67"/>
    </location>
</feature>
<dbReference type="GO" id="GO:0016020">
    <property type="term" value="C:membrane"/>
    <property type="evidence" value="ECO:0007669"/>
    <property type="project" value="UniProtKB-SubCell"/>
</dbReference>
<dbReference type="PANTHER" id="PTHR21191">
    <property type="entry name" value="AQUAPORIN"/>
    <property type="match status" value="1"/>
</dbReference>
<evidence type="ECO:0000256" key="1">
    <source>
        <dbReference type="ARBA" id="ARBA00004141"/>
    </source>
</evidence>
<keyword evidence="3 5" id="KW-1133">Transmembrane helix</keyword>
<feature type="transmembrane region" description="Helical" evidence="5">
    <location>
        <begin position="121"/>
        <end position="143"/>
    </location>
</feature>
<feature type="signal peptide" evidence="6">
    <location>
        <begin position="1"/>
        <end position="21"/>
    </location>
</feature>
<evidence type="ECO:0000256" key="3">
    <source>
        <dbReference type="ARBA" id="ARBA00022989"/>
    </source>
</evidence>
<evidence type="ECO:0000313" key="7">
    <source>
        <dbReference type="EMBL" id="CAG5116521.1"/>
    </source>
</evidence>
<comment type="subcellular location">
    <subcellularLocation>
        <location evidence="1">Membrane</location>
        <topology evidence="1">Multi-pass membrane protein</topology>
    </subcellularLocation>
</comment>
<evidence type="ECO:0000313" key="8">
    <source>
        <dbReference type="Proteomes" id="UP000678393"/>
    </source>
</evidence>
<feature type="transmembrane region" description="Helical" evidence="5">
    <location>
        <begin position="79"/>
        <end position="101"/>
    </location>
</feature>
<feature type="chain" id="PRO_5035735167" description="Aquaporin" evidence="6">
    <location>
        <begin position="22"/>
        <end position="236"/>
    </location>
</feature>
<dbReference type="OrthoDB" id="1580043at2759"/>
<comment type="caution">
    <text evidence="7">The sequence shown here is derived from an EMBL/GenBank/DDBJ whole genome shotgun (WGS) entry which is preliminary data.</text>
</comment>
<keyword evidence="6" id="KW-0732">Signal</keyword>
<dbReference type="GO" id="GO:0005737">
    <property type="term" value="C:cytoplasm"/>
    <property type="evidence" value="ECO:0007669"/>
    <property type="project" value="TreeGrafter"/>
</dbReference>
<gene>
    <name evidence="7" type="ORF">CUNI_LOCUS2079</name>
</gene>
<accession>A0A8S3YMH0</accession>
<dbReference type="GO" id="GO:0015267">
    <property type="term" value="F:channel activity"/>
    <property type="evidence" value="ECO:0007669"/>
    <property type="project" value="InterPro"/>
</dbReference>
<name>A0A8S3YMH0_9EUPU</name>
<dbReference type="AlphaFoldDB" id="A0A8S3YMH0"/>
<dbReference type="Pfam" id="PF00230">
    <property type="entry name" value="MIP"/>
    <property type="match status" value="1"/>
</dbReference>
<keyword evidence="4 5" id="KW-0472">Membrane</keyword>
<keyword evidence="8" id="KW-1185">Reference proteome</keyword>
<sequence length="236" mass="26488">MTTGIVLRALSALFLPPSIRGYAVDFVSTMEACAYFFENNFVLAHYGSFWFAVAIVIQCFICARTFGESSENPVKAIHHLILVQTLAGLASYRFAKLVWALDLISDHHERYYEASCESDLHVTLLMGFLIEMCACLSETWLSMQTVSSTPILDELIKYINAAIMITIGFTTTGMYFNPAMASGHTLGCHGTALWEHFFVYWLGPFLGCFVALQINKLIHFDVTKRAVESSHDKKLK</sequence>
<dbReference type="Proteomes" id="UP000678393">
    <property type="component" value="Unassembled WGS sequence"/>
</dbReference>
<feature type="transmembrane region" description="Helical" evidence="5">
    <location>
        <begin position="155"/>
        <end position="177"/>
    </location>
</feature>
<dbReference type="InterPro" id="IPR051883">
    <property type="entry name" value="AQP11/12_channel"/>
</dbReference>
<feature type="transmembrane region" description="Helical" evidence="5">
    <location>
        <begin position="197"/>
        <end position="215"/>
    </location>
</feature>
<dbReference type="Gene3D" id="1.20.1080.10">
    <property type="entry name" value="Glycerol uptake facilitator protein"/>
    <property type="match status" value="1"/>
</dbReference>
<dbReference type="PANTHER" id="PTHR21191:SF16">
    <property type="entry name" value="AQUAPORIN"/>
    <property type="match status" value="1"/>
</dbReference>
<evidence type="ECO:0000256" key="4">
    <source>
        <dbReference type="ARBA" id="ARBA00023136"/>
    </source>
</evidence>
<dbReference type="InterPro" id="IPR000425">
    <property type="entry name" value="MIP"/>
</dbReference>
<evidence type="ECO:0000256" key="5">
    <source>
        <dbReference type="SAM" id="Phobius"/>
    </source>
</evidence>
<dbReference type="InterPro" id="IPR023271">
    <property type="entry name" value="Aquaporin-like"/>
</dbReference>
<protein>
    <recommendedName>
        <fullName evidence="9">Aquaporin</fullName>
    </recommendedName>
</protein>
<dbReference type="EMBL" id="CAJHNH020000269">
    <property type="protein sequence ID" value="CAG5116521.1"/>
    <property type="molecule type" value="Genomic_DNA"/>
</dbReference>
<evidence type="ECO:0000256" key="2">
    <source>
        <dbReference type="ARBA" id="ARBA00022692"/>
    </source>
</evidence>
<dbReference type="SUPFAM" id="SSF81338">
    <property type="entry name" value="Aquaporin-like"/>
    <property type="match status" value="1"/>
</dbReference>